<dbReference type="AlphaFoldDB" id="A0A067S6P2"/>
<proteinExistence type="predicted"/>
<gene>
    <name evidence="1" type="ORF">GALMADRAFT_81732</name>
</gene>
<protein>
    <recommendedName>
        <fullName evidence="3">CxC5 like cysteine cluster associated with KDZ domain-containing protein</fullName>
    </recommendedName>
</protein>
<evidence type="ECO:0000313" key="2">
    <source>
        <dbReference type="Proteomes" id="UP000027222"/>
    </source>
</evidence>
<evidence type="ECO:0000313" key="1">
    <source>
        <dbReference type="EMBL" id="KDR65567.1"/>
    </source>
</evidence>
<feature type="non-terminal residue" evidence="1">
    <location>
        <position position="1"/>
    </location>
</feature>
<accession>A0A067S6P2</accession>
<reference evidence="2" key="1">
    <citation type="journal article" date="2014" name="Proc. Natl. Acad. Sci. U.S.A.">
        <title>Extensive sampling of basidiomycete genomes demonstrates inadequacy of the white-rot/brown-rot paradigm for wood decay fungi.</title>
        <authorList>
            <person name="Riley R."/>
            <person name="Salamov A.A."/>
            <person name="Brown D.W."/>
            <person name="Nagy L.G."/>
            <person name="Floudas D."/>
            <person name="Held B.W."/>
            <person name="Levasseur A."/>
            <person name="Lombard V."/>
            <person name="Morin E."/>
            <person name="Otillar R."/>
            <person name="Lindquist E.A."/>
            <person name="Sun H."/>
            <person name="LaButti K.M."/>
            <person name="Schmutz J."/>
            <person name="Jabbour D."/>
            <person name="Luo H."/>
            <person name="Baker S.E."/>
            <person name="Pisabarro A.G."/>
            <person name="Walton J.D."/>
            <person name="Blanchette R.A."/>
            <person name="Henrissat B."/>
            <person name="Martin F."/>
            <person name="Cullen D."/>
            <person name="Hibbett D.S."/>
            <person name="Grigoriev I.V."/>
        </authorList>
    </citation>
    <scope>NUCLEOTIDE SEQUENCE [LARGE SCALE GENOMIC DNA]</scope>
    <source>
        <strain evidence="2">CBS 339.88</strain>
    </source>
</reference>
<name>A0A067S6P2_GALM3</name>
<dbReference type="STRING" id="685588.A0A067S6P2"/>
<keyword evidence="2" id="KW-1185">Reference proteome</keyword>
<dbReference type="OrthoDB" id="2527272at2759"/>
<evidence type="ECO:0008006" key="3">
    <source>
        <dbReference type="Google" id="ProtNLM"/>
    </source>
</evidence>
<dbReference type="EMBL" id="KL142441">
    <property type="protein sequence ID" value="KDR65567.1"/>
    <property type="molecule type" value="Genomic_DNA"/>
</dbReference>
<organism evidence="1 2">
    <name type="scientific">Galerina marginata (strain CBS 339.88)</name>
    <dbReference type="NCBI Taxonomy" id="685588"/>
    <lineage>
        <taxon>Eukaryota</taxon>
        <taxon>Fungi</taxon>
        <taxon>Dikarya</taxon>
        <taxon>Basidiomycota</taxon>
        <taxon>Agaricomycotina</taxon>
        <taxon>Agaricomycetes</taxon>
        <taxon>Agaricomycetidae</taxon>
        <taxon>Agaricales</taxon>
        <taxon>Agaricineae</taxon>
        <taxon>Strophariaceae</taxon>
        <taxon>Galerina</taxon>
    </lineage>
</organism>
<dbReference type="HOGENOM" id="CLU_004966_2_0_1"/>
<dbReference type="Proteomes" id="UP000027222">
    <property type="component" value="Unassembled WGS sequence"/>
</dbReference>
<sequence>EFQPHDQPPADLKKTKHFFGPATFYCVETICCPCGVVEAWAKFAKSESESNILAFLNKVYPTKESRPDYICIDKTCQLLKHIAKQGHWPEWSETSRFIVDSYHYQNHRKTDILCREWCNPAPTDGSAPNLATEVSDGSTYDKQAFNTQACEQLNAWLGGFDSILKRMTPQNYNWFIHSMLTYYTSKVLARQAKKQNVQQKKVENDSD</sequence>